<proteinExistence type="predicted"/>
<dbReference type="AlphaFoldDB" id="A0A4R4JYN9"/>
<evidence type="ECO:0000256" key="2">
    <source>
        <dbReference type="SAM" id="Phobius"/>
    </source>
</evidence>
<dbReference type="PANTHER" id="PTHR37314">
    <property type="entry name" value="SLR0142 PROTEIN"/>
    <property type="match status" value="1"/>
</dbReference>
<dbReference type="PANTHER" id="PTHR37314:SF4">
    <property type="entry name" value="UPF0700 TRANSMEMBRANE PROTEIN YOAK"/>
    <property type="match status" value="1"/>
</dbReference>
<name>A0A4R4JYN9_9BACT</name>
<feature type="region of interest" description="Disordered" evidence="1">
    <location>
        <begin position="248"/>
        <end position="267"/>
    </location>
</feature>
<organism evidence="3 4">
    <name type="scientific">Arundinibacter roseus</name>
    <dbReference type="NCBI Taxonomy" id="2070510"/>
    <lineage>
        <taxon>Bacteria</taxon>
        <taxon>Pseudomonadati</taxon>
        <taxon>Bacteroidota</taxon>
        <taxon>Cytophagia</taxon>
        <taxon>Cytophagales</taxon>
        <taxon>Spirosomataceae</taxon>
        <taxon>Arundinibacter</taxon>
    </lineage>
</organism>
<gene>
    <name evidence="3" type="ORF">EZE20_21340</name>
</gene>
<reference evidence="3 4" key="1">
    <citation type="submission" date="2019-02" db="EMBL/GenBank/DDBJ databases">
        <title>Arundinibacter roseus gen. nov., sp. nov., a new member of the family Cytophagaceae.</title>
        <authorList>
            <person name="Szuroczki S."/>
            <person name="Khayer B."/>
            <person name="Sproer C."/>
            <person name="Toumi M."/>
            <person name="Szabo A."/>
            <person name="Felfoldi T."/>
            <person name="Schumann P."/>
            <person name="Toth E."/>
        </authorList>
    </citation>
    <scope>NUCLEOTIDE SEQUENCE [LARGE SCALE GENOMIC DNA]</scope>
    <source>
        <strain evidence="3 4">DMA-k-7a</strain>
    </source>
</reference>
<dbReference type="EMBL" id="SMJU01000018">
    <property type="protein sequence ID" value="TDB60020.1"/>
    <property type="molecule type" value="Genomic_DNA"/>
</dbReference>
<dbReference type="Pfam" id="PF06912">
    <property type="entry name" value="DUF1275"/>
    <property type="match status" value="1"/>
</dbReference>
<feature type="transmembrane region" description="Helical" evidence="2">
    <location>
        <begin position="20"/>
        <end position="39"/>
    </location>
</feature>
<feature type="transmembrane region" description="Helical" evidence="2">
    <location>
        <begin position="59"/>
        <end position="79"/>
    </location>
</feature>
<evidence type="ECO:0000313" key="3">
    <source>
        <dbReference type="EMBL" id="TDB60020.1"/>
    </source>
</evidence>
<dbReference type="Proteomes" id="UP000295706">
    <property type="component" value="Unassembled WGS sequence"/>
</dbReference>
<keyword evidence="2" id="KW-0472">Membrane</keyword>
<keyword evidence="4" id="KW-1185">Reference proteome</keyword>
<feature type="transmembrane region" description="Helical" evidence="2">
    <location>
        <begin position="126"/>
        <end position="145"/>
    </location>
</feature>
<dbReference type="InterPro" id="IPR010699">
    <property type="entry name" value="DUF1275"/>
</dbReference>
<accession>A0A4R4JYN9</accession>
<comment type="caution">
    <text evidence="3">The sequence shown here is derived from an EMBL/GenBank/DDBJ whole genome shotgun (WGS) entry which is preliminary data.</text>
</comment>
<evidence type="ECO:0000256" key="1">
    <source>
        <dbReference type="SAM" id="MobiDB-lite"/>
    </source>
</evidence>
<dbReference type="OrthoDB" id="270162at2"/>
<evidence type="ECO:0000313" key="4">
    <source>
        <dbReference type="Proteomes" id="UP000295706"/>
    </source>
</evidence>
<feature type="transmembrane region" description="Helical" evidence="2">
    <location>
        <begin position="91"/>
        <end position="114"/>
    </location>
</feature>
<keyword evidence="2" id="KW-0812">Transmembrane</keyword>
<dbReference type="RefSeq" id="WP_132121569.1">
    <property type="nucleotide sequence ID" value="NZ_SMJU01000018.1"/>
</dbReference>
<protein>
    <submittedName>
        <fullName evidence="3">DUF1275 domain-containing protein</fullName>
    </submittedName>
</protein>
<feature type="transmembrane region" description="Helical" evidence="2">
    <location>
        <begin position="212"/>
        <end position="231"/>
    </location>
</feature>
<keyword evidence="2" id="KW-1133">Transmembrane helix</keyword>
<feature type="transmembrane region" description="Helical" evidence="2">
    <location>
        <begin position="186"/>
        <end position="206"/>
    </location>
</feature>
<sequence>MLRKFSNSRSLKDNIQLGALTAFSAGMVNVASLIIFFAFTSNVTGHYAILAEEIASGQWYQVAVVMGWIVLFFTGNFLSNFIIINLNQKNAYIAHSLPLILEIGCLLTVGIYGQYYYQETLTETEIMVALMLFAMGLQNGLTASISNFTVKTTHLTGLTTDLAILFSMFTQKKYRTNDSLVGRAKLLVSIAVSYLSGGIISGLLYGRLQFRVFYVVVFVILIILAYDYSRLRVLKLIKSRRIDRMRKEKNDNITVPTQTKQPEEQFV</sequence>